<comment type="similarity">
    <text evidence="1 7">Belongs to the VPS36 family.</text>
</comment>
<keyword evidence="11" id="KW-1185">Reference proteome</keyword>
<dbReference type="Proteomes" id="UP000620124">
    <property type="component" value="Unassembled WGS sequence"/>
</dbReference>
<dbReference type="InterPro" id="IPR021648">
    <property type="entry name" value="GLUE_dom"/>
</dbReference>
<keyword evidence="2 7" id="KW-0813">Transport</keyword>
<dbReference type="GO" id="GO:0000814">
    <property type="term" value="C:ESCRT II complex"/>
    <property type="evidence" value="ECO:0007669"/>
    <property type="project" value="UniProtKB-UniRule"/>
</dbReference>
<dbReference type="InterPro" id="IPR037855">
    <property type="entry name" value="Vps36"/>
</dbReference>
<organism evidence="10 11">
    <name type="scientific">Mycena venus</name>
    <dbReference type="NCBI Taxonomy" id="2733690"/>
    <lineage>
        <taxon>Eukaryota</taxon>
        <taxon>Fungi</taxon>
        <taxon>Dikarya</taxon>
        <taxon>Basidiomycota</taxon>
        <taxon>Agaricomycotina</taxon>
        <taxon>Agaricomycetes</taxon>
        <taxon>Agaricomycetidae</taxon>
        <taxon>Agaricales</taxon>
        <taxon>Marasmiineae</taxon>
        <taxon>Mycenaceae</taxon>
        <taxon>Mycena</taxon>
    </lineage>
</organism>
<dbReference type="AlphaFoldDB" id="A0A8H7CQ17"/>
<dbReference type="InterPro" id="IPR011993">
    <property type="entry name" value="PH-like_dom_sf"/>
</dbReference>
<feature type="compositionally biased region" description="Low complexity" evidence="8">
    <location>
        <begin position="153"/>
        <end position="172"/>
    </location>
</feature>
<keyword evidence="3" id="KW-0479">Metal-binding</keyword>
<comment type="function">
    <text evidence="7">Component of the ESCRT-II complex (endosomal sorting complex required for transport II), which is required for multivesicular body (MVB) formation and sorting of endosomal cargo proteins into MVBs.</text>
</comment>
<evidence type="ECO:0000256" key="1">
    <source>
        <dbReference type="ARBA" id="ARBA00009697"/>
    </source>
</evidence>
<dbReference type="Pfam" id="PF04157">
    <property type="entry name" value="EAP30"/>
    <property type="match status" value="1"/>
</dbReference>
<dbReference type="Gene3D" id="2.30.29.30">
    <property type="entry name" value="Pleckstrin-homology domain (PH domain)/Phosphotyrosine-binding domain (PTB)"/>
    <property type="match status" value="1"/>
</dbReference>
<keyword evidence="5" id="KW-0862">Zinc</keyword>
<evidence type="ECO:0000256" key="5">
    <source>
        <dbReference type="ARBA" id="ARBA00022833"/>
    </source>
</evidence>
<protein>
    <recommendedName>
        <fullName evidence="7">Vacuolar protein-sorting-associated protein 36</fullName>
    </recommendedName>
    <alternativeName>
        <fullName evidence="7">ESCRT-II complex subunit VPS36</fullName>
    </alternativeName>
</protein>
<reference evidence="10" key="1">
    <citation type="submission" date="2020-05" db="EMBL/GenBank/DDBJ databases">
        <title>Mycena genomes resolve the evolution of fungal bioluminescence.</title>
        <authorList>
            <person name="Tsai I.J."/>
        </authorList>
    </citation>
    <scope>NUCLEOTIDE SEQUENCE</scope>
    <source>
        <strain evidence="10">CCC161011</strain>
    </source>
</reference>
<gene>
    <name evidence="10" type="ORF">MVEN_01765600</name>
</gene>
<comment type="subunit">
    <text evidence="7">Component of the endosomal sorting complex required for transport II (ESCRT-II).</text>
</comment>
<feature type="region of interest" description="Disordered" evidence="8">
    <location>
        <begin position="152"/>
        <end position="185"/>
    </location>
</feature>
<dbReference type="SUPFAM" id="SSF46785">
    <property type="entry name" value="Winged helix' DNA-binding domain"/>
    <property type="match status" value="1"/>
</dbReference>
<evidence type="ECO:0000256" key="7">
    <source>
        <dbReference type="RuleBase" id="RU367095"/>
    </source>
</evidence>
<evidence type="ECO:0000256" key="4">
    <source>
        <dbReference type="ARBA" id="ARBA00022771"/>
    </source>
</evidence>
<dbReference type="InterPro" id="IPR001876">
    <property type="entry name" value="Znf_RanBP2"/>
</dbReference>
<evidence type="ECO:0000256" key="6">
    <source>
        <dbReference type="ARBA" id="ARBA00022927"/>
    </source>
</evidence>
<dbReference type="OrthoDB" id="271448at2759"/>
<proteinExistence type="inferred from homology"/>
<evidence type="ECO:0000259" key="9">
    <source>
        <dbReference type="PROSITE" id="PS51495"/>
    </source>
</evidence>
<dbReference type="PANTHER" id="PTHR13128:SF12">
    <property type="entry name" value="VACUOLAR PROTEIN-SORTING-ASSOCIATED PROTEIN 36"/>
    <property type="match status" value="1"/>
</dbReference>
<dbReference type="InterPro" id="IPR036390">
    <property type="entry name" value="WH_DNA-bd_sf"/>
</dbReference>
<evidence type="ECO:0000256" key="2">
    <source>
        <dbReference type="ARBA" id="ARBA00022448"/>
    </source>
</evidence>
<comment type="caution">
    <text evidence="10">The sequence shown here is derived from an EMBL/GenBank/DDBJ whole genome shotgun (WGS) entry which is preliminary data.</text>
</comment>
<dbReference type="InterPro" id="IPR036388">
    <property type="entry name" value="WH-like_DNA-bd_sf"/>
</dbReference>
<dbReference type="SMART" id="SM00547">
    <property type="entry name" value="ZnF_RBZ"/>
    <property type="match status" value="2"/>
</dbReference>
<dbReference type="SUPFAM" id="SSF50729">
    <property type="entry name" value="PH domain-like"/>
    <property type="match status" value="2"/>
</dbReference>
<accession>A0A8H7CQ17</accession>
<evidence type="ECO:0000313" key="10">
    <source>
        <dbReference type="EMBL" id="KAF7343333.1"/>
    </source>
</evidence>
<dbReference type="Pfam" id="PF11605">
    <property type="entry name" value="Vps36_ESCRT-II"/>
    <property type="match status" value="1"/>
</dbReference>
<keyword evidence="7" id="KW-0967">Endosome</keyword>
<dbReference type="GO" id="GO:0031902">
    <property type="term" value="C:late endosome membrane"/>
    <property type="evidence" value="ECO:0007669"/>
    <property type="project" value="UniProtKB-UniRule"/>
</dbReference>
<dbReference type="InterPro" id="IPR040608">
    <property type="entry name" value="Snf8/Vps36"/>
</dbReference>
<keyword evidence="6 7" id="KW-0653">Protein transport</keyword>
<dbReference type="Gene3D" id="6.10.140.260">
    <property type="match status" value="1"/>
</dbReference>
<name>A0A8H7CQ17_9AGAR</name>
<dbReference type="PANTHER" id="PTHR13128">
    <property type="entry name" value="VACUOLAR PROTEIN-SORTING-ASSOCIATED PROTEIN 36"/>
    <property type="match status" value="1"/>
</dbReference>
<dbReference type="GO" id="GO:0032266">
    <property type="term" value="F:phosphatidylinositol-3-phosphate binding"/>
    <property type="evidence" value="ECO:0007669"/>
    <property type="project" value="UniProtKB-UniRule"/>
</dbReference>
<dbReference type="Gene3D" id="2.30.30.380">
    <property type="entry name" value="Zn-finger domain of Sec23/24"/>
    <property type="match status" value="1"/>
</dbReference>
<dbReference type="PROSITE" id="PS51495">
    <property type="entry name" value="GLUE"/>
    <property type="match status" value="1"/>
</dbReference>
<keyword evidence="4" id="KW-0863">Zinc-finger</keyword>
<feature type="region of interest" description="Disordered" evidence="8">
    <location>
        <begin position="220"/>
        <end position="240"/>
    </location>
</feature>
<evidence type="ECO:0000256" key="8">
    <source>
        <dbReference type="SAM" id="MobiDB-lite"/>
    </source>
</evidence>
<comment type="subcellular location">
    <subcellularLocation>
        <location evidence="7">Cytoplasm</location>
    </subcellularLocation>
    <subcellularLocation>
        <location evidence="7">Endosome</location>
    </subcellularLocation>
</comment>
<dbReference type="GO" id="GO:0008270">
    <property type="term" value="F:zinc ion binding"/>
    <property type="evidence" value="ECO:0007669"/>
    <property type="project" value="UniProtKB-KW"/>
</dbReference>
<dbReference type="GO" id="GO:0043328">
    <property type="term" value="P:protein transport to vacuole involved in ubiquitin-dependent protein catabolic process via the multivesicular body sorting pathway"/>
    <property type="evidence" value="ECO:0007669"/>
    <property type="project" value="UniProtKB-UniRule"/>
</dbReference>
<dbReference type="GO" id="GO:0043130">
    <property type="term" value="F:ubiquitin binding"/>
    <property type="evidence" value="ECO:0007669"/>
    <property type="project" value="UniProtKB-UniRule"/>
</dbReference>
<evidence type="ECO:0000256" key="3">
    <source>
        <dbReference type="ARBA" id="ARBA00022723"/>
    </source>
</evidence>
<dbReference type="EMBL" id="JACAZI010000016">
    <property type="protein sequence ID" value="KAF7343333.1"/>
    <property type="molecule type" value="Genomic_DNA"/>
</dbReference>
<feature type="domain" description="GLUE N-terminal" evidence="9">
    <location>
        <begin position="10"/>
        <end position="277"/>
    </location>
</feature>
<evidence type="ECO:0000313" key="11">
    <source>
        <dbReference type="Proteomes" id="UP000620124"/>
    </source>
</evidence>
<dbReference type="Gene3D" id="1.10.10.10">
    <property type="entry name" value="Winged helix-like DNA-binding domain superfamily/Winged helix DNA-binding domain"/>
    <property type="match status" value="2"/>
</dbReference>
<keyword evidence="7" id="KW-0963">Cytoplasm</keyword>
<sequence>MTLRRSTKLVDGTIPIPALLYNDEELLSSQDGVGIYDGVHKSQNHQSGTIHVTTHRLFYISAQHAATHSFAMDLSYVTQTDYYAGLFKSSAKITLYISVPSADSASTDAAETPFESWECEVCGYRNPPGLSPAAARVCGLCGVSRDSVPGPTSTLSSHQLSSSLPASSSLPSLVPPWNSPGPHRRQPSAIACPACTFLNHPSLRSCEMCATDLPVVAAAKSAPSSRPVSPDPSDDDDEAAPSRLIKISFRKGGDKAFYAVLRRALKSKAWAGNNTANAAPGDSSSATDANRSGISGILRNVESSAQGRATNMTDAFQDLEALMVKAKDMVRLAADLNERLTASSTTAATASTFAGEALVPSTEPEEATFIRSSLSQLGLEMSNAPVTLDMMKDERRWMEQLARELASVLQGSSNSGRDARGMMKDRGIIALDEVWGGWNRARGVALIPPATLLQVIPHLGACTTPTISMRTFPSGLSVLHTPPYSHVAFAARLSGLLALSGPKTITEVAREERVAVGLAAEMIGGVEADGDICRDDEACAIKGGGAEVRYWGNVFHGYVWDGQRTKEDVQF</sequence>